<evidence type="ECO:0000256" key="2">
    <source>
        <dbReference type="ARBA" id="ARBA00022748"/>
    </source>
</evidence>
<protein>
    <recommendedName>
        <fullName evidence="8">Thioredoxin domain-containing protein</fullName>
    </recommendedName>
</protein>
<dbReference type="PANTHER" id="PTHR42852">
    <property type="entry name" value="THIOL:DISULFIDE INTERCHANGE PROTEIN DSBE"/>
    <property type="match status" value="1"/>
</dbReference>
<feature type="compositionally biased region" description="Basic and acidic residues" evidence="6">
    <location>
        <begin position="49"/>
        <end position="60"/>
    </location>
</feature>
<evidence type="ECO:0000256" key="7">
    <source>
        <dbReference type="SAM" id="Phobius"/>
    </source>
</evidence>
<feature type="compositionally biased region" description="Basic and acidic residues" evidence="6">
    <location>
        <begin position="1"/>
        <end position="11"/>
    </location>
</feature>
<dbReference type="OrthoDB" id="9796554at2"/>
<proteinExistence type="predicted"/>
<dbReference type="InterPro" id="IPR050553">
    <property type="entry name" value="Thioredoxin_ResA/DsbE_sf"/>
</dbReference>
<evidence type="ECO:0000259" key="8">
    <source>
        <dbReference type="PROSITE" id="PS51352"/>
    </source>
</evidence>
<dbReference type="InterPro" id="IPR013740">
    <property type="entry name" value="Redoxin"/>
</dbReference>
<dbReference type="AlphaFoldDB" id="A0A2R7YY20"/>
<keyword evidence="7" id="KW-0812">Transmembrane</keyword>
<keyword evidence="4" id="KW-1015">Disulfide bond</keyword>
<evidence type="ECO:0000313" key="9">
    <source>
        <dbReference type="EMBL" id="PUA80779.1"/>
    </source>
</evidence>
<comment type="caution">
    <text evidence="9">The sequence shown here is derived from an EMBL/GenBank/DDBJ whole genome shotgun (WGS) entry which is preliminary data.</text>
</comment>
<dbReference type="GO" id="GO:0017004">
    <property type="term" value="P:cytochrome complex assembly"/>
    <property type="evidence" value="ECO:0007669"/>
    <property type="project" value="UniProtKB-KW"/>
</dbReference>
<feature type="region of interest" description="Disordered" evidence="6">
    <location>
        <begin position="163"/>
        <end position="198"/>
    </location>
</feature>
<comment type="subcellular location">
    <subcellularLocation>
        <location evidence="1">Cell envelope</location>
    </subcellularLocation>
</comment>
<dbReference type="PROSITE" id="PS51352">
    <property type="entry name" value="THIOREDOXIN_2"/>
    <property type="match status" value="1"/>
</dbReference>
<feature type="transmembrane region" description="Helical" evidence="7">
    <location>
        <begin position="217"/>
        <end position="236"/>
    </location>
</feature>
<keyword evidence="7" id="KW-0472">Membrane</keyword>
<dbReference type="EMBL" id="PYXZ01000005">
    <property type="protein sequence ID" value="PUA80779.1"/>
    <property type="molecule type" value="Genomic_DNA"/>
</dbReference>
<feature type="region of interest" description="Disordered" evidence="6">
    <location>
        <begin position="1"/>
        <end position="60"/>
    </location>
</feature>
<feature type="domain" description="Thioredoxin" evidence="8">
    <location>
        <begin position="257"/>
        <end position="401"/>
    </location>
</feature>
<feature type="compositionally biased region" description="Basic and acidic residues" evidence="6">
    <location>
        <begin position="164"/>
        <end position="183"/>
    </location>
</feature>
<evidence type="ECO:0000256" key="3">
    <source>
        <dbReference type="ARBA" id="ARBA00022968"/>
    </source>
</evidence>
<dbReference type="CDD" id="cd02966">
    <property type="entry name" value="TlpA_like_family"/>
    <property type="match status" value="1"/>
</dbReference>
<name>A0A2R7YY20_9ACTN</name>
<dbReference type="Proteomes" id="UP000244867">
    <property type="component" value="Unassembled WGS sequence"/>
</dbReference>
<keyword evidence="3" id="KW-0735">Signal-anchor</keyword>
<dbReference type="GO" id="GO:0030313">
    <property type="term" value="C:cell envelope"/>
    <property type="evidence" value="ECO:0007669"/>
    <property type="project" value="UniProtKB-SubCell"/>
</dbReference>
<keyword evidence="2" id="KW-0201">Cytochrome c-type biogenesis</keyword>
<dbReference type="InterPro" id="IPR013766">
    <property type="entry name" value="Thioredoxin_domain"/>
</dbReference>
<keyword evidence="5" id="KW-0676">Redox-active center</keyword>
<dbReference type="PANTHER" id="PTHR42852:SF6">
    <property type="entry name" value="THIOL:DISULFIDE INTERCHANGE PROTEIN DSBE"/>
    <property type="match status" value="1"/>
</dbReference>
<evidence type="ECO:0000256" key="1">
    <source>
        <dbReference type="ARBA" id="ARBA00004196"/>
    </source>
</evidence>
<evidence type="ECO:0000256" key="5">
    <source>
        <dbReference type="ARBA" id="ARBA00023284"/>
    </source>
</evidence>
<dbReference type="SUPFAM" id="SSF52833">
    <property type="entry name" value="Thioredoxin-like"/>
    <property type="match status" value="1"/>
</dbReference>
<evidence type="ECO:0000256" key="6">
    <source>
        <dbReference type="SAM" id="MobiDB-lite"/>
    </source>
</evidence>
<keyword evidence="7" id="KW-1133">Transmembrane helix</keyword>
<keyword evidence="10" id="KW-1185">Reference proteome</keyword>
<dbReference type="Gene3D" id="3.40.30.10">
    <property type="entry name" value="Glutaredoxin"/>
    <property type="match status" value="1"/>
</dbReference>
<dbReference type="GO" id="GO:0016491">
    <property type="term" value="F:oxidoreductase activity"/>
    <property type="evidence" value="ECO:0007669"/>
    <property type="project" value="InterPro"/>
</dbReference>
<reference evidence="9 10" key="1">
    <citation type="submission" date="2018-03" db="EMBL/GenBank/DDBJ databases">
        <authorList>
            <person name="Keele B.F."/>
        </authorList>
    </citation>
    <scope>NUCLEOTIDE SEQUENCE [LARGE SCALE GENOMIC DNA]</scope>
    <source>
        <strain evidence="9 10">IB-3</strain>
    </source>
</reference>
<sequence length="408" mass="44194">MDERGAEHLDASGRAGEAARRAGGGRQGASHRARTAGATRDRARRKRSMGHDRLPQRGEAVARTRAWRTVLERHFGALRRESQHSGYPRGGMFELPGDRRLRNIAQRWRARAGDRRRHHGVRLQGVGGCGVRPPVQLGTRCELRDPRAPHLVRAALGRGVALDGRPRLDHGEPLRPRPCDDVLRSTQMPTDPEPDVAVMTDHDRRPATRRVPTWRRASIVAGLMLAVVALAAGFALNGRSEPSSTGRSTGESVIQQFPTGERAGMADFEGRLLDGSDFSSADLHGRVAVYNVWGSWCGPCRAEAPALVRTARRFKDEVSFVGINVRDGLDSARAFERAYDVPYPSLRASDSDDALLAFGGAVATAAVPTTVVVDDQGRVAARVVGPTSFATLGALLEDVLAESAAQRS</sequence>
<evidence type="ECO:0000256" key="4">
    <source>
        <dbReference type="ARBA" id="ARBA00023157"/>
    </source>
</evidence>
<accession>A0A2R7YY20</accession>
<gene>
    <name evidence="9" type="ORF">C7S10_13665</name>
</gene>
<dbReference type="InterPro" id="IPR036249">
    <property type="entry name" value="Thioredoxin-like_sf"/>
</dbReference>
<dbReference type="Pfam" id="PF08534">
    <property type="entry name" value="Redoxin"/>
    <property type="match status" value="1"/>
</dbReference>
<evidence type="ECO:0000313" key="10">
    <source>
        <dbReference type="Proteomes" id="UP000244867"/>
    </source>
</evidence>
<organism evidence="9 10">
    <name type="scientific">Nocardioides currus</name>
    <dbReference type="NCBI Taxonomy" id="2133958"/>
    <lineage>
        <taxon>Bacteria</taxon>
        <taxon>Bacillati</taxon>
        <taxon>Actinomycetota</taxon>
        <taxon>Actinomycetes</taxon>
        <taxon>Propionibacteriales</taxon>
        <taxon>Nocardioidaceae</taxon>
        <taxon>Nocardioides</taxon>
    </lineage>
</organism>